<evidence type="ECO:0000256" key="3">
    <source>
        <dbReference type="ARBA" id="ARBA00002728"/>
    </source>
</evidence>
<dbReference type="GO" id="GO:0046872">
    <property type="term" value="F:metal ion binding"/>
    <property type="evidence" value="ECO:0007669"/>
    <property type="project" value="UniProtKB-KW"/>
</dbReference>
<dbReference type="Gene3D" id="3.20.20.60">
    <property type="entry name" value="Phosphoenolpyruvate-binding domains"/>
    <property type="match status" value="1"/>
</dbReference>
<keyword evidence="24" id="KW-0670">Pyruvate</keyword>
<comment type="similarity">
    <text evidence="5 17">Belongs to the PEP-utilizing enzyme family.</text>
</comment>
<dbReference type="STRING" id="1125725.HMPREF1325_2303"/>
<feature type="binding site" evidence="19">
    <location>
        <position position="344"/>
    </location>
    <ligand>
        <name>phosphoenolpyruvate</name>
        <dbReference type="ChEBI" id="CHEBI:58702"/>
    </ligand>
</feature>
<evidence type="ECO:0000313" key="26">
    <source>
        <dbReference type="Proteomes" id="UP000016412"/>
    </source>
</evidence>
<evidence type="ECO:0000256" key="7">
    <source>
        <dbReference type="ARBA" id="ARBA00016544"/>
    </source>
</evidence>
<dbReference type="PIRSF" id="PIRSF000732">
    <property type="entry name" value="PTS_enzyme_I"/>
    <property type="match status" value="1"/>
</dbReference>
<evidence type="ECO:0000256" key="2">
    <source>
        <dbReference type="ARBA" id="ARBA00001946"/>
    </source>
</evidence>
<evidence type="ECO:0000256" key="5">
    <source>
        <dbReference type="ARBA" id="ARBA00007837"/>
    </source>
</evidence>
<keyword evidence="11 17" id="KW-0808">Transferase</keyword>
<keyword evidence="13 17" id="KW-0479">Metal-binding</keyword>
<dbReference type="InterPro" id="IPR040442">
    <property type="entry name" value="Pyrv_kinase-like_dom_sf"/>
</dbReference>
<evidence type="ECO:0000256" key="18">
    <source>
        <dbReference type="PIRSR" id="PIRSR000732-1"/>
    </source>
</evidence>
<evidence type="ECO:0000256" key="10">
    <source>
        <dbReference type="ARBA" id="ARBA00022597"/>
    </source>
</evidence>
<feature type="binding site" evidence="20">
    <location>
        <position position="469"/>
    </location>
    <ligand>
        <name>Mg(2+)</name>
        <dbReference type="ChEBI" id="CHEBI:18420"/>
    </ligand>
</feature>
<dbReference type="SUPFAM" id="SSF51621">
    <property type="entry name" value="Phosphoenolpyruvate/pyruvate domain"/>
    <property type="match status" value="1"/>
</dbReference>
<keyword evidence="10 17" id="KW-0762">Sugar transport</keyword>
<dbReference type="SUPFAM" id="SSF52009">
    <property type="entry name" value="Phosphohistidine domain"/>
    <property type="match status" value="1"/>
</dbReference>
<dbReference type="InterPro" id="IPR008279">
    <property type="entry name" value="PEP-util_enz_mobile_dom"/>
</dbReference>
<sequence>MKIFLGIPAADGIGLGKAFVIPEKTIKTVPQKTVREEEKDAGWKRFLSSVRAVTERLDAELEHLPKNTANKTQRDLLEAYTLMLGDPIFAAELKDSYEKSNVNIEHVVDVKASEYAEKLRNAGDDYLAERARDITDVFALVLDDMLCVREFDANDVPEGAVIVASSLSPTNTIALAKRKISALALTEGGLSSHVVILARNYGIPAVVGINNITHQIQTGETVVVNGKTAEVIAGPDDATLSEYRKKIEEEKAHEEKLKIFLTKSAETKDGTKFQLYANIGTPEEADFAVKEGADGIGLFRTEFLYMSCMRETANYAYRPFDEEVQFNAYKHALGAMNGKPVTIRTLDAGGDKLIHSADIPAAEEKNPLMGLRAVRLSLAYPQLLKTQLRALYRASIYGNLRIMLPLITTVDQVKQCKSIAKTVQSELRAENIPFNDKVPIGIMVETAAAALLSDSLAKHSDFFSIGTNDLTQYTLGIDRENPAVSGLYDEFNLAVLRLIAMTVDAAGKAGIPVSVCGEMAGKNDSVLVLSGMGLRSLSMSAKSISGIKELLSRFTIDELNAISAKHLNNLY</sequence>
<dbReference type="Pfam" id="PF05524">
    <property type="entry name" value="PEP-utilisers_N"/>
    <property type="match status" value="1"/>
</dbReference>
<evidence type="ECO:0000259" key="21">
    <source>
        <dbReference type="Pfam" id="PF00391"/>
    </source>
</evidence>
<evidence type="ECO:0000259" key="23">
    <source>
        <dbReference type="Pfam" id="PF05524"/>
    </source>
</evidence>
<keyword evidence="14 17" id="KW-0418">Kinase</keyword>
<feature type="active site" description="Tele-phosphohistidine intermediate" evidence="18">
    <location>
        <position position="193"/>
    </location>
</feature>
<dbReference type="SUPFAM" id="SSF47831">
    <property type="entry name" value="Enzyme I of the PEP:sugar phosphotransferase system HPr-binding (sub)domain"/>
    <property type="match status" value="1"/>
</dbReference>
<comment type="function">
    <text evidence="3 17">General (non sugar-specific) component of the phosphoenolpyruvate-dependent sugar phosphotransferase system (sugar PTS). This major carbohydrate active-transport system catalyzes the phosphorylation of incoming sugar substrates concomitantly with their translocation across the cell membrane. Enzyme I transfers the phosphoryl group from phosphoenolpyruvate (PEP) to the phosphoryl carrier protein (HPr).</text>
</comment>
<comment type="cofactor">
    <cofactor evidence="2 17 20">
        <name>Mg(2+)</name>
        <dbReference type="ChEBI" id="CHEBI:18420"/>
    </cofactor>
</comment>
<keyword evidence="9 17" id="KW-0963">Cytoplasm</keyword>
<dbReference type="PRINTS" id="PR01736">
    <property type="entry name" value="PHPHTRNFRASE"/>
</dbReference>
<evidence type="ECO:0000259" key="22">
    <source>
        <dbReference type="Pfam" id="PF02896"/>
    </source>
</evidence>
<evidence type="ECO:0000256" key="1">
    <source>
        <dbReference type="ARBA" id="ARBA00000683"/>
    </source>
</evidence>
<dbReference type="PANTHER" id="PTHR46244">
    <property type="entry name" value="PHOSPHOENOLPYRUVATE-PROTEIN PHOSPHOTRANSFERASE"/>
    <property type="match status" value="1"/>
</dbReference>
<comment type="subcellular location">
    <subcellularLocation>
        <location evidence="4 17">Cytoplasm</location>
    </subcellularLocation>
</comment>
<dbReference type="InterPro" id="IPR024692">
    <property type="entry name" value="PTS_EI"/>
</dbReference>
<dbReference type="InterPro" id="IPR023151">
    <property type="entry name" value="PEP_util_CS"/>
</dbReference>
<gene>
    <name evidence="24" type="primary">ptsP_2</name>
    <name evidence="25" type="synonym">ptsP_1</name>
    <name evidence="25" type="ORF">HMPREF0860_0055</name>
    <name evidence="24" type="ORF">HMPREF1325_2303</name>
</gene>
<evidence type="ECO:0000256" key="14">
    <source>
        <dbReference type="ARBA" id="ARBA00022777"/>
    </source>
</evidence>
<dbReference type="GO" id="GO:0009401">
    <property type="term" value="P:phosphoenolpyruvate-dependent sugar phosphotransferase system"/>
    <property type="evidence" value="ECO:0007669"/>
    <property type="project" value="UniProtKB-KW"/>
</dbReference>
<keyword evidence="8 17" id="KW-0813">Transport</keyword>
<dbReference type="Pfam" id="PF02896">
    <property type="entry name" value="PEP-utilizers_C"/>
    <property type="match status" value="1"/>
</dbReference>
<evidence type="ECO:0000256" key="15">
    <source>
        <dbReference type="ARBA" id="ARBA00022842"/>
    </source>
</evidence>
<feature type="binding site" evidence="19">
    <location>
        <position position="300"/>
    </location>
    <ligand>
        <name>phosphoenolpyruvate</name>
        <dbReference type="ChEBI" id="CHEBI:58702"/>
    </ligand>
</feature>
<dbReference type="GO" id="GO:0008965">
    <property type="term" value="F:phosphoenolpyruvate-protein phosphotransferase activity"/>
    <property type="evidence" value="ECO:0007669"/>
    <property type="project" value="UniProtKB-EC"/>
</dbReference>
<dbReference type="InterPro" id="IPR036637">
    <property type="entry name" value="Phosphohistidine_dom_sf"/>
</dbReference>
<dbReference type="Pfam" id="PF00391">
    <property type="entry name" value="PEP-utilizers"/>
    <property type="match status" value="1"/>
</dbReference>
<dbReference type="RefSeq" id="WP_021329516.1">
    <property type="nucleotide sequence ID" value="NZ_AUZJ01000009.1"/>
</dbReference>
<dbReference type="eggNOG" id="COG1080">
    <property type="taxonomic scope" value="Bacteria"/>
</dbReference>
<feature type="domain" description="PEP-utilising enzyme C-terminal" evidence="22">
    <location>
        <begin position="256"/>
        <end position="553"/>
    </location>
</feature>
<keyword evidence="15 17" id="KW-0460">Magnesium</keyword>
<dbReference type="GO" id="GO:0016301">
    <property type="term" value="F:kinase activity"/>
    <property type="evidence" value="ECO:0007669"/>
    <property type="project" value="UniProtKB-KW"/>
</dbReference>
<dbReference type="PROSITE" id="PS00742">
    <property type="entry name" value="PEP_ENZYMES_2"/>
    <property type="match status" value="1"/>
</dbReference>
<comment type="caution">
    <text evidence="24">The sequence shown here is derived from an EMBL/GenBank/DDBJ whole genome shotgun (WGS) entry which is preliminary data.</text>
</comment>
<dbReference type="EMBL" id="AUZJ01000009">
    <property type="protein sequence ID" value="ERF61640.1"/>
    <property type="molecule type" value="Genomic_DNA"/>
</dbReference>
<comment type="catalytic activity">
    <reaction evidence="1 17">
        <text>L-histidyl-[protein] + phosphoenolpyruvate = N(pros)-phospho-L-histidyl-[protein] + pyruvate</text>
        <dbReference type="Rhea" id="RHEA:23880"/>
        <dbReference type="Rhea" id="RHEA-COMP:9745"/>
        <dbReference type="Rhea" id="RHEA-COMP:9746"/>
        <dbReference type="ChEBI" id="CHEBI:15361"/>
        <dbReference type="ChEBI" id="CHEBI:29979"/>
        <dbReference type="ChEBI" id="CHEBI:58702"/>
        <dbReference type="ChEBI" id="CHEBI:64837"/>
        <dbReference type="EC" id="2.7.3.9"/>
    </reaction>
</comment>
<protein>
    <recommendedName>
        <fullName evidence="7 17">Phosphoenolpyruvate-protein phosphotransferase</fullName>
        <ecNumber evidence="6 17">2.7.3.9</ecNumber>
    </recommendedName>
    <alternativeName>
        <fullName evidence="16 17">Phosphotransferase system, enzyme I</fullName>
    </alternativeName>
</protein>
<feature type="domain" description="PEP-utilising enzyme mobile" evidence="21">
    <location>
        <begin position="157"/>
        <end position="228"/>
    </location>
</feature>
<dbReference type="GO" id="GO:0005737">
    <property type="term" value="C:cytoplasm"/>
    <property type="evidence" value="ECO:0007669"/>
    <property type="project" value="UniProtKB-SubCell"/>
</dbReference>
<evidence type="ECO:0000256" key="13">
    <source>
        <dbReference type="ARBA" id="ARBA00022723"/>
    </source>
</evidence>
<dbReference type="InterPro" id="IPR050499">
    <property type="entry name" value="PEP-utilizing_PTS_enzyme"/>
</dbReference>
<dbReference type="InterPro" id="IPR008731">
    <property type="entry name" value="PTS_EIN"/>
</dbReference>
<evidence type="ECO:0000256" key="19">
    <source>
        <dbReference type="PIRSR" id="PIRSR000732-2"/>
    </source>
</evidence>
<evidence type="ECO:0000256" key="8">
    <source>
        <dbReference type="ARBA" id="ARBA00022448"/>
    </source>
</evidence>
<feature type="binding site" evidence="20">
    <location>
        <position position="445"/>
    </location>
    <ligand>
        <name>Mg(2+)</name>
        <dbReference type="ChEBI" id="CHEBI:18420"/>
    </ligand>
</feature>
<dbReference type="Proteomes" id="UP000016646">
    <property type="component" value="Unassembled WGS sequence"/>
</dbReference>
<dbReference type="InterPro" id="IPR015813">
    <property type="entry name" value="Pyrv/PenolPyrv_kinase-like_dom"/>
</dbReference>
<dbReference type="Gene3D" id="1.10.274.10">
    <property type="entry name" value="PtsI, HPr-binding domain"/>
    <property type="match status" value="1"/>
</dbReference>
<proteinExistence type="inferred from homology"/>
<evidence type="ECO:0000313" key="25">
    <source>
        <dbReference type="EMBL" id="ERK02614.1"/>
    </source>
</evidence>
<feature type="binding site" evidence="19">
    <location>
        <position position="479"/>
    </location>
    <ligand>
        <name>phosphoenolpyruvate</name>
        <dbReference type="ChEBI" id="CHEBI:58702"/>
    </ligand>
</feature>
<dbReference type="Gene3D" id="3.50.30.10">
    <property type="entry name" value="Phosphohistidine domain"/>
    <property type="match status" value="1"/>
</dbReference>
<evidence type="ECO:0000256" key="4">
    <source>
        <dbReference type="ARBA" id="ARBA00004496"/>
    </source>
</evidence>
<feature type="active site" description="Proton donor" evidence="18">
    <location>
        <position position="516"/>
    </location>
</feature>
<keyword evidence="27" id="KW-1185">Reference proteome</keyword>
<dbReference type="EMBL" id="AVQI01000050">
    <property type="protein sequence ID" value="ERK02614.1"/>
    <property type="molecule type" value="Genomic_DNA"/>
</dbReference>
<dbReference type="Proteomes" id="UP000016412">
    <property type="component" value="Unassembled WGS sequence"/>
</dbReference>
<dbReference type="InterPro" id="IPR000121">
    <property type="entry name" value="PEP_util_C"/>
</dbReference>
<dbReference type="InterPro" id="IPR006318">
    <property type="entry name" value="PTS_EI-like"/>
</dbReference>
<evidence type="ECO:0000256" key="11">
    <source>
        <dbReference type="ARBA" id="ARBA00022679"/>
    </source>
</evidence>
<evidence type="ECO:0000313" key="27">
    <source>
        <dbReference type="Proteomes" id="UP000016646"/>
    </source>
</evidence>
<dbReference type="InterPro" id="IPR036618">
    <property type="entry name" value="PtsI_HPr-bd_sf"/>
</dbReference>
<dbReference type="OrthoDB" id="9765468at2"/>
<feature type="domain" description="Phosphotransferase system enzyme I N-terminal" evidence="23">
    <location>
        <begin position="6"/>
        <end position="130"/>
    </location>
</feature>
<dbReference type="EC" id="2.7.3.9" evidence="6 17"/>
<evidence type="ECO:0000256" key="12">
    <source>
        <dbReference type="ARBA" id="ARBA00022683"/>
    </source>
</evidence>
<accession>U2MTQ0</accession>
<organism evidence="24 26">
    <name type="scientific">Treponema socranskii subsp. socranskii VPI DR56BR1116 = ATCC 35536</name>
    <dbReference type="NCBI Taxonomy" id="1125725"/>
    <lineage>
        <taxon>Bacteria</taxon>
        <taxon>Pseudomonadati</taxon>
        <taxon>Spirochaetota</taxon>
        <taxon>Spirochaetia</taxon>
        <taxon>Spirochaetales</taxon>
        <taxon>Treponemataceae</taxon>
        <taxon>Treponema</taxon>
    </lineage>
</organism>
<keyword evidence="12 17" id="KW-0598">Phosphotransferase system</keyword>
<evidence type="ECO:0000256" key="9">
    <source>
        <dbReference type="ARBA" id="ARBA00022490"/>
    </source>
</evidence>
<evidence type="ECO:0000256" key="6">
    <source>
        <dbReference type="ARBA" id="ARBA00012232"/>
    </source>
</evidence>
<evidence type="ECO:0000256" key="20">
    <source>
        <dbReference type="PIRSR" id="PIRSR000732-3"/>
    </source>
</evidence>
<evidence type="ECO:0000313" key="24">
    <source>
        <dbReference type="EMBL" id="ERF61640.1"/>
    </source>
</evidence>
<dbReference type="AlphaFoldDB" id="U2MTQ0"/>
<evidence type="ECO:0000256" key="16">
    <source>
        <dbReference type="ARBA" id="ARBA00033235"/>
    </source>
</evidence>
<dbReference type="PANTHER" id="PTHR46244:SF3">
    <property type="entry name" value="PHOSPHOENOLPYRUVATE-PROTEIN PHOSPHOTRANSFERASE"/>
    <property type="match status" value="1"/>
</dbReference>
<reference evidence="26 27" key="1">
    <citation type="submission" date="2013-08" db="EMBL/GenBank/DDBJ databases">
        <authorList>
            <person name="Durkin A.S."/>
            <person name="Haft D.R."/>
            <person name="McCorrison J."/>
            <person name="Torralba M."/>
            <person name="Gillis M."/>
            <person name="Haft D.H."/>
            <person name="Methe B."/>
            <person name="Sutton G."/>
            <person name="Nelson K.E."/>
        </authorList>
    </citation>
    <scope>NUCLEOTIDE SEQUENCE [LARGE SCALE GENOMIC DNA]</scope>
    <source>
        <strain evidence="25 27">ATCC 35536</strain>
        <strain evidence="24 26">VPI DR56BR1116</strain>
    </source>
</reference>
<dbReference type="PATRIC" id="fig|1125725.3.peg.366"/>
<dbReference type="NCBIfam" id="TIGR01417">
    <property type="entry name" value="PTS_I_fam"/>
    <property type="match status" value="1"/>
</dbReference>
<evidence type="ECO:0000256" key="17">
    <source>
        <dbReference type="PIRNR" id="PIRNR000732"/>
    </source>
</evidence>
<name>U2MTQ0_TRESO</name>
<feature type="binding site" evidence="19">
    <location>
        <begin position="468"/>
        <end position="469"/>
    </location>
    <ligand>
        <name>phosphoenolpyruvate</name>
        <dbReference type="ChEBI" id="CHEBI:58702"/>
    </ligand>
</feature>